<dbReference type="EMBL" id="JWIN03000022">
    <property type="protein sequence ID" value="KAB1259832.1"/>
    <property type="molecule type" value="Genomic_DNA"/>
</dbReference>
<evidence type="ECO:0000313" key="2">
    <source>
        <dbReference type="Proteomes" id="UP000299084"/>
    </source>
</evidence>
<protein>
    <submittedName>
        <fullName evidence="1">Uncharacterized protein</fullName>
    </submittedName>
</protein>
<organism evidence="1 2">
    <name type="scientific">Camelus dromedarius</name>
    <name type="common">Dromedary</name>
    <name type="synonym">Arabian camel</name>
    <dbReference type="NCBI Taxonomy" id="9838"/>
    <lineage>
        <taxon>Eukaryota</taxon>
        <taxon>Metazoa</taxon>
        <taxon>Chordata</taxon>
        <taxon>Craniata</taxon>
        <taxon>Vertebrata</taxon>
        <taxon>Euteleostomi</taxon>
        <taxon>Mammalia</taxon>
        <taxon>Eutheria</taxon>
        <taxon>Laurasiatheria</taxon>
        <taxon>Artiodactyla</taxon>
        <taxon>Tylopoda</taxon>
        <taxon>Camelidae</taxon>
        <taxon>Camelus</taxon>
    </lineage>
</organism>
<dbReference type="Proteomes" id="UP000299084">
    <property type="component" value="Unassembled WGS sequence"/>
</dbReference>
<evidence type="ECO:0000313" key="1">
    <source>
        <dbReference type="EMBL" id="KAB1259832.1"/>
    </source>
</evidence>
<accession>A0A5N4CLS5</accession>
<name>A0A5N4CLS5_CAMDR</name>
<sequence length="82" mass="9295">MQLEWRLSGPFRRSVGLGRDGQEGWPSGKADCSFVLWLETFLSLQHPSLAECRKNPWRTGEEKGGSADSSWIWQRCEGTPLT</sequence>
<dbReference type="AlphaFoldDB" id="A0A5N4CLS5"/>
<reference evidence="1 2" key="1">
    <citation type="journal article" date="2019" name="Mol. Ecol. Resour.">
        <title>Improving Illumina assemblies with Hi-C and long reads: an example with the North African dromedary.</title>
        <authorList>
            <person name="Elbers J.P."/>
            <person name="Rogers M.F."/>
            <person name="Perelman P.L."/>
            <person name="Proskuryakova A.A."/>
            <person name="Serdyukova N.A."/>
            <person name="Johnson W.E."/>
            <person name="Horin P."/>
            <person name="Corander J."/>
            <person name="Murphy D."/>
            <person name="Burger P.A."/>
        </authorList>
    </citation>
    <scope>NUCLEOTIDE SEQUENCE [LARGE SCALE GENOMIC DNA]</scope>
    <source>
        <strain evidence="1">Drom800</strain>
        <tissue evidence="1">Blood</tissue>
    </source>
</reference>
<gene>
    <name evidence="1" type="ORF">Cadr_000025019</name>
</gene>
<comment type="caution">
    <text evidence="1">The sequence shown here is derived from an EMBL/GenBank/DDBJ whole genome shotgun (WGS) entry which is preliminary data.</text>
</comment>
<keyword evidence="2" id="KW-1185">Reference proteome</keyword>
<proteinExistence type="predicted"/>